<keyword evidence="2" id="KW-0732">Signal</keyword>
<accession>A0A7X6BK76</accession>
<evidence type="ECO:0000259" key="3">
    <source>
        <dbReference type="Pfam" id="PF00326"/>
    </source>
</evidence>
<reference evidence="4 6" key="2">
    <citation type="submission" date="2020-03" db="EMBL/GenBank/DDBJ databases">
        <title>Genomic Encyclopedia of Type Strains, Phase IV (KMG-IV): sequencing the most valuable type-strain genomes for metagenomic binning, comparative biology and taxonomic classification.</title>
        <authorList>
            <person name="Goeker M."/>
        </authorList>
    </citation>
    <scope>NUCLEOTIDE SEQUENCE [LARGE SCALE GENOMIC DNA]</scope>
    <source>
        <strain evidence="4 6">DSM 105722</strain>
    </source>
</reference>
<dbReference type="AlphaFoldDB" id="A0A7X6BK76"/>
<dbReference type="Proteomes" id="UP001302374">
    <property type="component" value="Chromosome"/>
</dbReference>
<evidence type="ECO:0000256" key="1">
    <source>
        <dbReference type="ARBA" id="ARBA00022801"/>
    </source>
</evidence>
<dbReference type="SUPFAM" id="SSF50993">
    <property type="entry name" value="Peptidase/esterase 'gauge' domain"/>
    <property type="match status" value="1"/>
</dbReference>
<evidence type="ECO:0000313" key="7">
    <source>
        <dbReference type="Proteomes" id="UP001302374"/>
    </source>
</evidence>
<keyword evidence="1 4" id="KW-0378">Hydrolase</keyword>
<dbReference type="InterPro" id="IPR001375">
    <property type="entry name" value="Peptidase_S9_cat"/>
</dbReference>
<dbReference type="EMBL" id="JAATLI010000008">
    <property type="protein sequence ID" value="NJC18821.1"/>
    <property type="molecule type" value="Genomic_DNA"/>
</dbReference>
<sequence>MKRIVFCILLFLALPSLLFAQKKALQQEECKLWRTLREPNLSPDGRWVTYRYAYLYDAGNQDSELYLYDAERNRTIALKNVSEFFFFNNGKWVKMVQKTPVDTTGTTVDSTFIVRLKDWKKIVWDKTAFPNVDVSSPWIVYTEFVNEGNTSYNRLYVWNVETGEKIEIDRVGSYTFFNGRRSLVYEYKGDDETVLRVRDLKGKSRDIFKTGKNLFGRVWFDEEREVGTFTVASDSSRVNNPDLLYSFSLAPADCHVVVNFEEITGLPEGMKVTRNPYPLLNGGRDIMLEIEPVKMPRPAPRKKSDLGFELELWSWNEPLSHRRQRPARGGFNPMDYPKFIYHVDSKECVKLSDPGMSAFVIPESKDFDYIFATSSTPYLTQFDWRHELNSDIYLIRLADGKQTKLLTNVRNVPVWSPNGKYAVWYDVEARTWYNIDMVSGELKDISSAIGYPMYDELHDMPKAPSAYGYAGWINEGKSLVLYDRYDMWVVDLTGHKQPYSLTGEYGRKHDLELRLVEAKGNDLTKGAILSSFNTRTKSKGVYALEANGKVNKLLEGEYAARIVKMADDGKTCVWSKSSFSEYGDLWWSNLKFTNPRRITNTNPQQTNYLWGTARLERWKTFDGRENDGILFLPEGYDPNKRYPVIVTFYERHTEELYSYRLPELSSSVIDVPTYVSNGYVVFMPDVHFKIGDPAESCYNSVVSGVQMLIDKGIADKDHIGVIGHSWGGYEVAYLVTRTNIFRCASPGAAVSNTISSYTALRGGGMPRLYVYEDAQGRLGKTLWEDWEMYIRNSPIFYADKIKTPLLIFHCDGDNAVPFAQGLDLFMAMRRLQRPAWLLNYKGESHALNSEAAMIDWGVRMRQFFDHYLKESPAPRWMTEGISIDEQGYELKYELTE</sequence>
<dbReference type="GO" id="GO:0004252">
    <property type="term" value="F:serine-type endopeptidase activity"/>
    <property type="evidence" value="ECO:0007669"/>
    <property type="project" value="TreeGrafter"/>
</dbReference>
<reference evidence="5 7" key="1">
    <citation type="submission" date="2019-09" db="EMBL/GenBank/DDBJ databases">
        <title>Butyricimonas paravirosa DSM 105722 (=214-4 = JCM 18677 = CCUG 65563).</title>
        <authorList>
            <person name="Le Roy T."/>
            <person name="Cani P.D."/>
        </authorList>
    </citation>
    <scope>NUCLEOTIDE SEQUENCE [LARGE SCALE GENOMIC DNA]</scope>
    <source>
        <strain evidence="5 7">DSM 105722</strain>
    </source>
</reference>
<dbReference type="GO" id="GO:0006508">
    <property type="term" value="P:proteolysis"/>
    <property type="evidence" value="ECO:0007669"/>
    <property type="project" value="InterPro"/>
</dbReference>
<evidence type="ECO:0000313" key="6">
    <source>
        <dbReference type="Proteomes" id="UP000576368"/>
    </source>
</evidence>
<dbReference type="Proteomes" id="UP000576368">
    <property type="component" value="Unassembled WGS sequence"/>
</dbReference>
<dbReference type="SUPFAM" id="SSF82171">
    <property type="entry name" value="DPP6 N-terminal domain-like"/>
    <property type="match status" value="1"/>
</dbReference>
<dbReference type="InterPro" id="IPR029058">
    <property type="entry name" value="AB_hydrolase_fold"/>
</dbReference>
<organism evidence="4 6">
    <name type="scientific">Butyricimonas paravirosa</name>
    <dbReference type="NCBI Taxonomy" id="1472417"/>
    <lineage>
        <taxon>Bacteria</taxon>
        <taxon>Pseudomonadati</taxon>
        <taxon>Bacteroidota</taxon>
        <taxon>Bacteroidia</taxon>
        <taxon>Bacteroidales</taxon>
        <taxon>Odoribacteraceae</taxon>
        <taxon>Butyricimonas</taxon>
    </lineage>
</organism>
<proteinExistence type="predicted"/>
<feature type="chain" id="PRO_5030647825" evidence="2">
    <location>
        <begin position="21"/>
        <end position="896"/>
    </location>
</feature>
<evidence type="ECO:0000256" key="2">
    <source>
        <dbReference type="SAM" id="SignalP"/>
    </source>
</evidence>
<gene>
    <name evidence="5" type="ORF">F1644_06080</name>
    <name evidence="4" type="ORF">GGR15_002449</name>
</gene>
<dbReference type="Pfam" id="PF00326">
    <property type="entry name" value="Peptidase_S9"/>
    <property type="match status" value="1"/>
</dbReference>
<dbReference type="GeneID" id="86890844"/>
<protein>
    <submittedName>
        <fullName evidence="4">Dienelactone hydrolase</fullName>
    </submittedName>
    <submittedName>
        <fullName evidence="5">S9 family peptidase</fullName>
    </submittedName>
</protein>
<evidence type="ECO:0000313" key="5">
    <source>
        <dbReference type="EMBL" id="WOF11857.1"/>
    </source>
</evidence>
<dbReference type="PANTHER" id="PTHR42776">
    <property type="entry name" value="SERINE PEPTIDASE S9 FAMILY MEMBER"/>
    <property type="match status" value="1"/>
</dbReference>
<feature type="domain" description="Peptidase S9 prolyl oligopeptidase catalytic" evidence="3">
    <location>
        <begin position="694"/>
        <end position="870"/>
    </location>
</feature>
<dbReference type="Gene3D" id="3.40.50.1820">
    <property type="entry name" value="alpha/beta hydrolase"/>
    <property type="match status" value="1"/>
</dbReference>
<evidence type="ECO:0000313" key="4">
    <source>
        <dbReference type="EMBL" id="NJC18821.1"/>
    </source>
</evidence>
<dbReference type="Gene3D" id="2.120.10.30">
    <property type="entry name" value="TolB, C-terminal domain"/>
    <property type="match status" value="1"/>
</dbReference>
<dbReference type="EMBL" id="CP043839">
    <property type="protein sequence ID" value="WOF11857.1"/>
    <property type="molecule type" value="Genomic_DNA"/>
</dbReference>
<dbReference type="PANTHER" id="PTHR42776:SF28">
    <property type="entry name" value="GLUTAMYL ENDOPEPTIDASE, CHLOROPLASTIC-RELATED"/>
    <property type="match status" value="1"/>
</dbReference>
<feature type="signal peptide" evidence="2">
    <location>
        <begin position="1"/>
        <end position="20"/>
    </location>
</feature>
<keyword evidence="7" id="KW-1185">Reference proteome</keyword>
<name>A0A7X6BK76_9BACT</name>
<dbReference type="SUPFAM" id="SSF53474">
    <property type="entry name" value="alpha/beta-Hydrolases"/>
    <property type="match status" value="1"/>
</dbReference>
<dbReference type="InterPro" id="IPR011042">
    <property type="entry name" value="6-blade_b-propeller_TolB-like"/>
</dbReference>
<dbReference type="RefSeq" id="WP_118304808.1">
    <property type="nucleotide sequence ID" value="NZ_BMPA01000008.1"/>
</dbReference>